<name>A0A1M4TM27_9BACT</name>
<reference evidence="1 2" key="1">
    <citation type="submission" date="2016-11" db="EMBL/GenBank/DDBJ databases">
        <authorList>
            <person name="Jaros S."/>
            <person name="Januszkiewicz K."/>
            <person name="Wedrychowicz H."/>
        </authorList>
    </citation>
    <scope>NUCLEOTIDE SEQUENCE [LARGE SCALE GENOMIC DNA]</scope>
    <source>
        <strain evidence="1 2">DSM 21986</strain>
    </source>
</reference>
<dbReference type="OrthoDB" id="9778740at2"/>
<keyword evidence="2" id="KW-1185">Reference proteome</keyword>
<gene>
    <name evidence="1" type="ORF">SAMN05443144_101328</name>
</gene>
<dbReference type="EMBL" id="FQUS01000001">
    <property type="protein sequence ID" value="SHE45434.1"/>
    <property type="molecule type" value="Genomic_DNA"/>
</dbReference>
<dbReference type="RefSeq" id="WP_073059058.1">
    <property type="nucleotide sequence ID" value="NZ_FQUS01000001.1"/>
</dbReference>
<protein>
    <submittedName>
        <fullName evidence="1">Uncharacterized protein</fullName>
    </submittedName>
</protein>
<proteinExistence type="predicted"/>
<accession>A0A1M4TM27</accession>
<evidence type="ECO:0000313" key="1">
    <source>
        <dbReference type="EMBL" id="SHE45434.1"/>
    </source>
</evidence>
<dbReference type="AlphaFoldDB" id="A0A1M4TM27"/>
<evidence type="ECO:0000313" key="2">
    <source>
        <dbReference type="Proteomes" id="UP000184041"/>
    </source>
</evidence>
<organism evidence="1 2">
    <name type="scientific">Fodinibius roseus</name>
    <dbReference type="NCBI Taxonomy" id="1194090"/>
    <lineage>
        <taxon>Bacteria</taxon>
        <taxon>Pseudomonadati</taxon>
        <taxon>Balneolota</taxon>
        <taxon>Balneolia</taxon>
        <taxon>Balneolales</taxon>
        <taxon>Balneolaceae</taxon>
        <taxon>Fodinibius</taxon>
    </lineage>
</organism>
<dbReference type="Proteomes" id="UP000184041">
    <property type="component" value="Unassembled WGS sequence"/>
</dbReference>
<sequence>MANYEEAALIKRQYEQKWLAMEEIAAIGIGRAGGETGIIISVTEHPEKVRREIPGRIEGVPIQIKKTGAFNAQ</sequence>